<dbReference type="RefSeq" id="WP_092811783.1">
    <property type="nucleotide sequence ID" value="NZ_FMVW01000003.1"/>
</dbReference>
<dbReference type="OrthoDB" id="9806878at2"/>
<evidence type="ECO:0008006" key="4">
    <source>
        <dbReference type="Google" id="ProtNLM"/>
    </source>
</evidence>
<dbReference type="Pfam" id="PF11014">
    <property type="entry name" value="DUF2852"/>
    <property type="match status" value="1"/>
</dbReference>
<keyword evidence="3" id="KW-1185">Reference proteome</keyword>
<name>A0A1G5ND35_AFIMA</name>
<protein>
    <recommendedName>
        <fullName evidence="4">DUF2852 domain-containing protein</fullName>
    </recommendedName>
</protein>
<dbReference type="EMBL" id="FMVW01000003">
    <property type="protein sequence ID" value="SCZ35084.1"/>
    <property type="molecule type" value="Genomic_DNA"/>
</dbReference>
<dbReference type="AlphaFoldDB" id="A0A1G5ND35"/>
<dbReference type="STRING" id="1120955.SAMN03080610_01827"/>
<feature type="transmembrane region" description="Helical" evidence="1">
    <location>
        <begin position="22"/>
        <end position="45"/>
    </location>
</feature>
<proteinExistence type="predicted"/>
<keyword evidence="1" id="KW-0812">Transmembrane</keyword>
<accession>A0A1G5ND35</accession>
<sequence length="143" mass="16819">MNQTVTANRACSTRGRWSPLNILLMVIGFALFWPLGLAMLAWMIWGQELVRFGQDMRNQFRSQFGGITRQAGFSVGDTGNIAFDEYRARELERIEEERRKVEGMRTEFETFVKELRRAKDKEEFDRFMAEYRRRTDDGTQGAF</sequence>
<dbReference type="Proteomes" id="UP000199347">
    <property type="component" value="Unassembled WGS sequence"/>
</dbReference>
<evidence type="ECO:0000313" key="2">
    <source>
        <dbReference type="EMBL" id="SCZ35084.1"/>
    </source>
</evidence>
<dbReference type="InterPro" id="IPR021273">
    <property type="entry name" value="DUF2852"/>
</dbReference>
<reference evidence="2 3" key="1">
    <citation type="submission" date="2016-10" db="EMBL/GenBank/DDBJ databases">
        <authorList>
            <person name="de Groot N.N."/>
        </authorList>
    </citation>
    <scope>NUCLEOTIDE SEQUENCE [LARGE SCALE GENOMIC DNA]</scope>
    <source>
        <strain evidence="2 3">DSM 2698</strain>
    </source>
</reference>
<organism evidence="2 3">
    <name type="scientific">Afifella marina DSM 2698</name>
    <dbReference type="NCBI Taxonomy" id="1120955"/>
    <lineage>
        <taxon>Bacteria</taxon>
        <taxon>Pseudomonadati</taxon>
        <taxon>Pseudomonadota</taxon>
        <taxon>Alphaproteobacteria</taxon>
        <taxon>Hyphomicrobiales</taxon>
        <taxon>Afifellaceae</taxon>
        <taxon>Afifella</taxon>
    </lineage>
</organism>
<evidence type="ECO:0000256" key="1">
    <source>
        <dbReference type="SAM" id="Phobius"/>
    </source>
</evidence>
<evidence type="ECO:0000313" key="3">
    <source>
        <dbReference type="Proteomes" id="UP000199347"/>
    </source>
</evidence>
<keyword evidence="1" id="KW-1133">Transmembrane helix</keyword>
<keyword evidence="1" id="KW-0472">Membrane</keyword>
<gene>
    <name evidence="2" type="ORF">SAMN03080610_01827</name>
</gene>